<dbReference type="Proteomes" id="UP001346869">
    <property type="component" value="Unassembled WGS sequence"/>
</dbReference>
<dbReference type="EMBL" id="JAUZQC010000013">
    <property type="protein sequence ID" value="KAK5861260.1"/>
    <property type="molecule type" value="Genomic_DNA"/>
</dbReference>
<dbReference type="GO" id="GO:0034109">
    <property type="term" value="P:homotypic cell-cell adhesion"/>
    <property type="evidence" value="ECO:0007669"/>
    <property type="project" value="TreeGrafter"/>
</dbReference>
<dbReference type="PANTHER" id="PTHR15076:SF15">
    <property type="entry name" value="CD99 ANTIGEN"/>
    <property type="match status" value="1"/>
</dbReference>
<protein>
    <recommendedName>
        <fullName evidence="11">CD99 antigen</fullName>
    </recommendedName>
</protein>
<comment type="caution">
    <text evidence="9">The sequence shown here is derived from an EMBL/GenBank/DDBJ whole genome shotgun (WGS) entry which is preliminary data.</text>
</comment>
<accession>A0AAN7XFQ6</accession>
<dbReference type="GO" id="GO:0005886">
    <property type="term" value="C:plasma membrane"/>
    <property type="evidence" value="ECO:0007669"/>
    <property type="project" value="TreeGrafter"/>
</dbReference>
<evidence type="ECO:0000256" key="8">
    <source>
        <dbReference type="SAM" id="Phobius"/>
    </source>
</evidence>
<keyword evidence="10" id="KW-1185">Reference proteome</keyword>
<dbReference type="PANTHER" id="PTHR15076">
    <property type="entry name" value="CD99/MIC2 PROTEIN RELATED"/>
    <property type="match status" value="1"/>
</dbReference>
<dbReference type="InterPro" id="IPR022078">
    <property type="entry name" value="CD99L2"/>
</dbReference>
<dbReference type="Pfam" id="PF12301">
    <property type="entry name" value="CD99L2"/>
    <property type="match status" value="1"/>
</dbReference>
<reference evidence="9 10" key="1">
    <citation type="journal article" date="2023" name="Genes (Basel)">
        <title>Chromosome-Level Genome Assembly and Circadian Gene Repertoire of the Patagonia Blennie Eleginops maclovinus-The Closest Ancestral Proxy of Antarctic Cryonotothenioids.</title>
        <authorList>
            <person name="Cheng C.C."/>
            <person name="Rivera-Colon A.G."/>
            <person name="Minhas B.F."/>
            <person name="Wilson L."/>
            <person name="Rayamajhi N."/>
            <person name="Vargas-Chacoff L."/>
            <person name="Catchen J.M."/>
        </authorList>
    </citation>
    <scope>NUCLEOTIDE SEQUENCE [LARGE SCALE GENOMIC DNA]</scope>
    <source>
        <strain evidence="9">JMC-PN-2008</strain>
    </source>
</reference>
<comment type="similarity">
    <text evidence="2">Belongs to the CD99 family.</text>
</comment>
<evidence type="ECO:0000256" key="1">
    <source>
        <dbReference type="ARBA" id="ARBA00004479"/>
    </source>
</evidence>
<keyword evidence="6 8" id="KW-0472">Membrane</keyword>
<evidence type="ECO:0000256" key="7">
    <source>
        <dbReference type="SAM" id="MobiDB-lite"/>
    </source>
</evidence>
<comment type="subcellular location">
    <subcellularLocation>
        <location evidence="1">Membrane</location>
        <topology evidence="1">Single-pass type I membrane protein</topology>
    </subcellularLocation>
</comment>
<dbReference type="GO" id="GO:0072683">
    <property type="term" value="P:T cell extravasation"/>
    <property type="evidence" value="ECO:0007669"/>
    <property type="project" value="TreeGrafter"/>
</dbReference>
<evidence type="ECO:0000256" key="6">
    <source>
        <dbReference type="ARBA" id="ARBA00023136"/>
    </source>
</evidence>
<evidence type="ECO:0000313" key="9">
    <source>
        <dbReference type="EMBL" id="KAK5861260.1"/>
    </source>
</evidence>
<feature type="region of interest" description="Disordered" evidence="7">
    <location>
        <begin position="27"/>
        <end position="67"/>
    </location>
</feature>
<proteinExistence type="inferred from homology"/>
<reference evidence="9 10" key="2">
    <citation type="journal article" date="2023" name="Mol. Biol. Evol.">
        <title>Genomics of Secondarily Temperate Adaptation in the Only Non-Antarctic Icefish.</title>
        <authorList>
            <person name="Rivera-Colon A.G."/>
            <person name="Rayamajhi N."/>
            <person name="Minhas B.F."/>
            <person name="Madrigal G."/>
            <person name="Bilyk K.T."/>
            <person name="Yoon V."/>
            <person name="Hune M."/>
            <person name="Gregory S."/>
            <person name="Cheng C.H.C."/>
            <person name="Catchen J.M."/>
        </authorList>
    </citation>
    <scope>NUCLEOTIDE SEQUENCE [LARGE SCALE GENOMIC DNA]</scope>
    <source>
        <strain evidence="9">JMC-PN-2008</strain>
    </source>
</reference>
<name>A0AAN7XFQ6_ELEMC</name>
<gene>
    <name evidence="9" type="ORF">PBY51_022670</name>
</gene>
<evidence type="ECO:0000256" key="3">
    <source>
        <dbReference type="ARBA" id="ARBA00022692"/>
    </source>
</evidence>
<feature type="transmembrane region" description="Helical" evidence="8">
    <location>
        <begin position="71"/>
        <end position="92"/>
    </location>
</feature>
<keyword evidence="4" id="KW-0732">Signal</keyword>
<organism evidence="9 10">
    <name type="scientific">Eleginops maclovinus</name>
    <name type="common">Patagonian blennie</name>
    <name type="synonym">Eleginus maclovinus</name>
    <dbReference type="NCBI Taxonomy" id="56733"/>
    <lineage>
        <taxon>Eukaryota</taxon>
        <taxon>Metazoa</taxon>
        <taxon>Chordata</taxon>
        <taxon>Craniata</taxon>
        <taxon>Vertebrata</taxon>
        <taxon>Euteleostomi</taxon>
        <taxon>Actinopterygii</taxon>
        <taxon>Neopterygii</taxon>
        <taxon>Teleostei</taxon>
        <taxon>Neoteleostei</taxon>
        <taxon>Acanthomorphata</taxon>
        <taxon>Eupercaria</taxon>
        <taxon>Perciformes</taxon>
        <taxon>Notothenioidei</taxon>
        <taxon>Eleginopidae</taxon>
        <taxon>Eleginops</taxon>
    </lineage>
</organism>
<evidence type="ECO:0000313" key="10">
    <source>
        <dbReference type="Proteomes" id="UP001346869"/>
    </source>
</evidence>
<feature type="compositionally biased region" description="Polar residues" evidence="7">
    <location>
        <begin position="117"/>
        <end position="132"/>
    </location>
</feature>
<keyword evidence="5 8" id="KW-1133">Transmembrane helix</keyword>
<sequence length="132" mass="13556">MNLIKSDELITLAFVVVPVNAGSFDLEDALPESAAEDNSGRSGKMGSGAHAEGAIGDGNKPEAQEASSGSVAGILSAVAVAIVGAVTGYFTYQKKKLCFKNRQEADPEAARKADTAEAQSDPQVLSNLLNSS</sequence>
<evidence type="ECO:0008006" key="11">
    <source>
        <dbReference type="Google" id="ProtNLM"/>
    </source>
</evidence>
<dbReference type="AlphaFoldDB" id="A0AAN7XFQ6"/>
<evidence type="ECO:0000256" key="4">
    <source>
        <dbReference type="ARBA" id="ARBA00022729"/>
    </source>
</evidence>
<keyword evidence="3 8" id="KW-0812">Transmembrane</keyword>
<feature type="region of interest" description="Disordered" evidence="7">
    <location>
        <begin position="109"/>
        <end position="132"/>
    </location>
</feature>
<dbReference type="GO" id="GO:2000391">
    <property type="term" value="P:positive regulation of neutrophil extravasation"/>
    <property type="evidence" value="ECO:0007669"/>
    <property type="project" value="TreeGrafter"/>
</dbReference>
<evidence type="ECO:0000256" key="5">
    <source>
        <dbReference type="ARBA" id="ARBA00022989"/>
    </source>
</evidence>
<evidence type="ECO:0000256" key="2">
    <source>
        <dbReference type="ARBA" id="ARBA00008763"/>
    </source>
</evidence>